<gene>
    <name evidence="2" type="ORF">J2S11_002724</name>
</gene>
<dbReference type="EMBL" id="JAUSTY010000011">
    <property type="protein sequence ID" value="MDQ0166808.1"/>
    <property type="molecule type" value="Genomic_DNA"/>
</dbReference>
<comment type="caution">
    <text evidence="2">The sequence shown here is derived from an EMBL/GenBank/DDBJ whole genome shotgun (WGS) entry which is preliminary data.</text>
</comment>
<dbReference type="PANTHER" id="PTHR43798:SF33">
    <property type="entry name" value="HYDROLASE, PUTATIVE (AFU_ORTHOLOGUE AFUA_2G14860)-RELATED"/>
    <property type="match status" value="1"/>
</dbReference>
<reference evidence="2 3" key="1">
    <citation type="submission" date="2023-07" db="EMBL/GenBank/DDBJ databases">
        <title>Genomic Encyclopedia of Type Strains, Phase IV (KMG-IV): sequencing the most valuable type-strain genomes for metagenomic binning, comparative biology and taxonomic classification.</title>
        <authorList>
            <person name="Goeker M."/>
        </authorList>
    </citation>
    <scope>NUCLEOTIDE SEQUENCE [LARGE SCALE GENOMIC DNA]</scope>
    <source>
        <strain evidence="2 3">DSM 12751</strain>
    </source>
</reference>
<dbReference type="InterPro" id="IPR050266">
    <property type="entry name" value="AB_hydrolase_sf"/>
</dbReference>
<sequence>MYVLIGIGFFIAILVIYNLHQFKRAEEQYPPQGKFITINGYRLHYLEQGKEDGQAVVFLHGGVLTANDFQDVMSKAVAHGYRAYAFDRPGYGYSDRPKNTTPEDQAKMIHEALAKLGVIKPILVGHSWSGLLVLAYALQYPGKVTGIITLGGGMYAEGYPAENGDPISSLVITPWLGFISLHTLLATIGPLLSDQIMKVTFNPELVPEGYKQEAKALWLRPGQFRANREDILYFSSVAKRISKKYKDITVPIVIGLGEDDPFETKEHSFRLHREVPQSHLLVWKETAHMIPQLHPEKVWEAIKLL</sequence>
<dbReference type="SUPFAM" id="SSF53474">
    <property type="entry name" value="alpha/beta-Hydrolases"/>
    <property type="match status" value="1"/>
</dbReference>
<dbReference type="InterPro" id="IPR000073">
    <property type="entry name" value="AB_hydrolase_1"/>
</dbReference>
<keyword evidence="3" id="KW-1185">Reference proteome</keyword>
<dbReference type="Pfam" id="PF00561">
    <property type="entry name" value="Abhydrolase_1"/>
    <property type="match status" value="1"/>
</dbReference>
<dbReference type="RefSeq" id="WP_307395306.1">
    <property type="nucleotide sequence ID" value="NZ_BAAADK010000003.1"/>
</dbReference>
<dbReference type="Gene3D" id="3.40.50.1820">
    <property type="entry name" value="alpha/beta hydrolase"/>
    <property type="match status" value="1"/>
</dbReference>
<feature type="domain" description="AB hydrolase-1" evidence="1">
    <location>
        <begin position="55"/>
        <end position="200"/>
    </location>
</feature>
<evidence type="ECO:0000313" key="2">
    <source>
        <dbReference type="EMBL" id="MDQ0166808.1"/>
    </source>
</evidence>
<protein>
    <submittedName>
        <fullName evidence="2">Pimeloyl-ACP methyl ester carboxylesterase</fullName>
    </submittedName>
</protein>
<dbReference type="Proteomes" id="UP001235840">
    <property type="component" value="Unassembled WGS sequence"/>
</dbReference>
<evidence type="ECO:0000259" key="1">
    <source>
        <dbReference type="Pfam" id="PF00561"/>
    </source>
</evidence>
<name>A0ABT9W0L6_9BACI</name>
<proteinExistence type="predicted"/>
<dbReference type="PANTHER" id="PTHR43798">
    <property type="entry name" value="MONOACYLGLYCEROL LIPASE"/>
    <property type="match status" value="1"/>
</dbReference>
<accession>A0ABT9W0L6</accession>
<dbReference type="InterPro" id="IPR029058">
    <property type="entry name" value="AB_hydrolase_fold"/>
</dbReference>
<evidence type="ECO:0000313" key="3">
    <source>
        <dbReference type="Proteomes" id="UP001235840"/>
    </source>
</evidence>
<organism evidence="2 3">
    <name type="scientific">Caldalkalibacillus horti</name>
    <dbReference type="NCBI Taxonomy" id="77523"/>
    <lineage>
        <taxon>Bacteria</taxon>
        <taxon>Bacillati</taxon>
        <taxon>Bacillota</taxon>
        <taxon>Bacilli</taxon>
        <taxon>Bacillales</taxon>
        <taxon>Bacillaceae</taxon>
        <taxon>Caldalkalibacillus</taxon>
    </lineage>
</organism>
<dbReference type="PRINTS" id="PR00111">
    <property type="entry name" value="ABHYDROLASE"/>
</dbReference>
<dbReference type="InterPro" id="IPR000639">
    <property type="entry name" value="Epox_hydrolase-like"/>
</dbReference>
<dbReference type="PRINTS" id="PR00412">
    <property type="entry name" value="EPOXHYDRLASE"/>
</dbReference>